<reference evidence="1" key="1">
    <citation type="submission" date="2020-04" db="EMBL/GenBank/DDBJ databases">
        <authorList>
            <person name="Chiriac C."/>
            <person name="Salcher M."/>
            <person name="Ghai R."/>
            <person name="Kavagutti S V."/>
        </authorList>
    </citation>
    <scope>NUCLEOTIDE SEQUENCE</scope>
</reference>
<gene>
    <name evidence="1" type="ORF">UFOVP248_27</name>
</gene>
<name>A0A6J5LDW1_9CAUD</name>
<protein>
    <submittedName>
        <fullName evidence="1">Uncharacterized protein</fullName>
    </submittedName>
</protein>
<accession>A0A6J5LDW1</accession>
<evidence type="ECO:0000313" key="1">
    <source>
        <dbReference type="EMBL" id="CAB4132371.1"/>
    </source>
</evidence>
<sequence>MRVVMVELINGIQVGIEHVSGDDDDDYEGLICLNILCLRFIFMKMKEA</sequence>
<organism evidence="1">
    <name type="scientific">uncultured Caudovirales phage</name>
    <dbReference type="NCBI Taxonomy" id="2100421"/>
    <lineage>
        <taxon>Viruses</taxon>
        <taxon>Duplodnaviria</taxon>
        <taxon>Heunggongvirae</taxon>
        <taxon>Uroviricota</taxon>
        <taxon>Caudoviricetes</taxon>
        <taxon>Peduoviridae</taxon>
        <taxon>Maltschvirus</taxon>
        <taxon>Maltschvirus maltsch</taxon>
    </lineage>
</organism>
<proteinExistence type="predicted"/>
<dbReference type="EMBL" id="LR796267">
    <property type="protein sequence ID" value="CAB4132371.1"/>
    <property type="molecule type" value="Genomic_DNA"/>
</dbReference>